<reference evidence="3 4" key="1">
    <citation type="submission" date="2022-07" db="EMBL/GenBank/DDBJ databases">
        <authorList>
            <person name="Criscuolo A."/>
        </authorList>
    </citation>
    <scope>NUCLEOTIDE SEQUENCE [LARGE SCALE GENOMIC DNA]</scope>
    <source>
        <strain evidence="4">CIP 111951</strain>
    </source>
</reference>
<name>A0ABM9GLM6_9GAMM</name>
<dbReference type="PANTHER" id="PTHR34216">
    <property type="match status" value="1"/>
</dbReference>
<dbReference type="PROSITE" id="PS51677">
    <property type="entry name" value="NODB"/>
    <property type="match status" value="1"/>
</dbReference>
<proteinExistence type="predicted"/>
<feature type="domain" description="NodB homology" evidence="2">
    <location>
        <begin position="51"/>
        <end position="285"/>
    </location>
</feature>
<comment type="caution">
    <text evidence="3">The sequence shown here is derived from an EMBL/GenBank/DDBJ whole genome shotgun (WGS) entry which is preliminary data.</text>
</comment>
<dbReference type="PANTHER" id="PTHR34216:SF11">
    <property type="entry name" value="CHITOOLIGOSACCHARIDE DEACETYLASE"/>
    <property type="match status" value="1"/>
</dbReference>
<dbReference type="Pfam" id="PF01522">
    <property type="entry name" value="Polysacc_deac_1"/>
    <property type="match status" value="1"/>
</dbReference>
<dbReference type="Gene3D" id="3.20.20.370">
    <property type="entry name" value="Glycoside hydrolase/deacetylase"/>
    <property type="match status" value="1"/>
</dbReference>
<dbReference type="Proteomes" id="UP001152485">
    <property type="component" value="Unassembled WGS sequence"/>
</dbReference>
<evidence type="ECO:0000313" key="3">
    <source>
        <dbReference type="EMBL" id="CAH9065318.1"/>
    </source>
</evidence>
<dbReference type="PROSITE" id="PS51257">
    <property type="entry name" value="PROKAR_LIPOPROTEIN"/>
    <property type="match status" value="1"/>
</dbReference>
<dbReference type="InterPro" id="IPR051398">
    <property type="entry name" value="Polysacch_Deacetylase"/>
</dbReference>
<keyword evidence="1" id="KW-0732">Signal</keyword>
<protein>
    <recommendedName>
        <fullName evidence="2">NodB homology domain-containing protein</fullName>
    </recommendedName>
</protein>
<sequence>MKSRLKNALLLTLTLGLVGCNSLEVESQAKATQQFPKNNDQAWQYPNQARNAISITFDDARASQLDVGMPILDKYNVKATFYVMPEPVRARLADWQGVANNGHEIGNHTQSHLCTGNFQWLRAMGKGLEQVDLTWMRDDIEKTNQFIESNLGVPPRSFAYPCGNTFVGRGSEVQSYVPLIAELFITGRTWLDETANNANYTDFAQLTGIRIDGKTFEQIKATLEAMRFSQSWIILAGHEVGSKGKYTIDRDALDALIVYLKDPSNGYWLDTVDNVANFIDKQRAE</sequence>
<dbReference type="InterPro" id="IPR002509">
    <property type="entry name" value="NODB_dom"/>
</dbReference>
<dbReference type="CDD" id="cd10967">
    <property type="entry name" value="CE4_GLA_like_6s"/>
    <property type="match status" value="1"/>
</dbReference>
<dbReference type="SUPFAM" id="SSF88713">
    <property type="entry name" value="Glycoside hydrolase/deacetylase"/>
    <property type="match status" value="1"/>
</dbReference>
<organism evidence="3 4">
    <name type="scientific">Pseudoalteromonas holothuriae</name>
    <dbReference type="NCBI Taxonomy" id="2963714"/>
    <lineage>
        <taxon>Bacteria</taxon>
        <taxon>Pseudomonadati</taxon>
        <taxon>Pseudomonadota</taxon>
        <taxon>Gammaproteobacteria</taxon>
        <taxon>Alteromonadales</taxon>
        <taxon>Pseudoalteromonadaceae</taxon>
        <taxon>Pseudoalteromonas</taxon>
    </lineage>
</organism>
<evidence type="ECO:0000313" key="4">
    <source>
        <dbReference type="Proteomes" id="UP001152485"/>
    </source>
</evidence>
<dbReference type="RefSeq" id="WP_261594623.1">
    <property type="nucleotide sequence ID" value="NZ_CAMAPD010000019.1"/>
</dbReference>
<gene>
    <name evidence="3" type="ORF">PSECIP111951_03332</name>
</gene>
<dbReference type="EMBL" id="CAMAPD010000019">
    <property type="protein sequence ID" value="CAH9065318.1"/>
    <property type="molecule type" value="Genomic_DNA"/>
</dbReference>
<accession>A0ABM9GLM6</accession>
<evidence type="ECO:0000259" key="2">
    <source>
        <dbReference type="PROSITE" id="PS51677"/>
    </source>
</evidence>
<evidence type="ECO:0000256" key="1">
    <source>
        <dbReference type="ARBA" id="ARBA00022729"/>
    </source>
</evidence>
<dbReference type="InterPro" id="IPR011330">
    <property type="entry name" value="Glyco_hydro/deAcase_b/a-brl"/>
</dbReference>